<dbReference type="Pfam" id="PF01073">
    <property type="entry name" value="3Beta_HSD"/>
    <property type="match status" value="1"/>
</dbReference>
<comment type="caution">
    <text evidence="4">The sequence shown here is derived from an EMBL/GenBank/DDBJ whole genome shotgun (WGS) entry which is preliminary data.</text>
</comment>
<dbReference type="Proteomes" id="UP000266272">
    <property type="component" value="Unassembled WGS sequence"/>
</dbReference>
<gene>
    <name evidence="4" type="ORF">TARUN_952</name>
</gene>
<evidence type="ECO:0000256" key="2">
    <source>
        <dbReference type="ARBA" id="ARBA00023445"/>
    </source>
</evidence>
<dbReference type="PANTHER" id="PTHR10366">
    <property type="entry name" value="NAD DEPENDENT EPIMERASE/DEHYDRATASE"/>
    <property type="match status" value="1"/>
</dbReference>
<dbReference type="InterPro" id="IPR036291">
    <property type="entry name" value="NAD(P)-bd_dom_sf"/>
</dbReference>
<feature type="domain" description="3-beta hydroxysteroid dehydrogenase/isomerase" evidence="3">
    <location>
        <begin position="17"/>
        <end position="149"/>
    </location>
</feature>
<evidence type="ECO:0000313" key="4">
    <source>
        <dbReference type="EMBL" id="RFU81296.1"/>
    </source>
</evidence>
<evidence type="ECO:0000259" key="3">
    <source>
        <dbReference type="Pfam" id="PF01073"/>
    </source>
</evidence>
<dbReference type="GO" id="GO:0016616">
    <property type="term" value="F:oxidoreductase activity, acting on the CH-OH group of donors, NAD or NADP as acceptor"/>
    <property type="evidence" value="ECO:0007669"/>
    <property type="project" value="InterPro"/>
</dbReference>
<proteinExistence type="inferred from homology"/>
<protein>
    <submittedName>
        <fullName evidence="4">Aldehyde reductase</fullName>
    </submittedName>
</protein>
<comment type="similarity">
    <text evidence="2">Belongs to the NAD(P)-dependent epimerase/dehydratase family. Dihydroflavonol-4-reductase subfamily.</text>
</comment>
<dbReference type="EMBL" id="PXOA01000058">
    <property type="protein sequence ID" value="RFU81296.1"/>
    <property type="molecule type" value="Genomic_DNA"/>
</dbReference>
<dbReference type="STRING" id="490622.A0A395NYX9"/>
<keyword evidence="1" id="KW-0560">Oxidoreductase</keyword>
<evidence type="ECO:0000256" key="1">
    <source>
        <dbReference type="ARBA" id="ARBA00023002"/>
    </source>
</evidence>
<keyword evidence="5" id="KW-1185">Reference proteome</keyword>
<dbReference type="PANTHER" id="PTHR10366:SF562">
    <property type="entry name" value="ALDEHYDE REDUCTASE II (AFU_ORTHOLOGUE AFUA_1G11360)"/>
    <property type="match status" value="1"/>
</dbReference>
<organism evidence="4 5">
    <name type="scientific">Trichoderma arundinaceum</name>
    <dbReference type="NCBI Taxonomy" id="490622"/>
    <lineage>
        <taxon>Eukaryota</taxon>
        <taxon>Fungi</taxon>
        <taxon>Dikarya</taxon>
        <taxon>Ascomycota</taxon>
        <taxon>Pezizomycotina</taxon>
        <taxon>Sordariomycetes</taxon>
        <taxon>Hypocreomycetidae</taxon>
        <taxon>Hypocreales</taxon>
        <taxon>Hypocreaceae</taxon>
        <taxon>Trichoderma</taxon>
    </lineage>
</organism>
<reference evidence="4 5" key="1">
    <citation type="journal article" date="2018" name="PLoS Pathog.">
        <title>Evolution of structural diversity of trichothecenes, a family of toxins produced by plant pathogenic and entomopathogenic fungi.</title>
        <authorList>
            <person name="Proctor R.H."/>
            <person name="McCormick S.P."/>
            <person name="Kim H.S."/>
            <person name="Cardoza R.E."/>
            <person name="Stanley A.M."/>
            <person name="Lindo L."/>
            <person name="Kelly A."/>
            <person name="Brown D.W."/>
            <person name="Lee T."/>
            <person name="Vaughan M.M."/>
            <person name="Alexander N.J."/>
            <person name="Busman M."/>
            <person name="Gutierrez S."/>
        </authorList>
    </citation>
    <scope>NUCLEOTIDE SEQUENCE [LARGE SCALE GENOMIC DNA]</scope>
    <source>
        <strain evidence="4 5">IBT 40837</strain>
    </source>
</reference>
<dbReference type="SUPFAM" id="SSF51735">
    <property type="entry name" value="NAD(P)-binding Rossmann-fold domains"/>
    <property type="match status" value="1"/>
</dbReference>
<dbReference type="FunFam" id="3.40.50.720:FF:000426">
    <property type="entry name" value="Aldehyde reductase 2"/>
    <property type="match status" value="1"/>
</dbReference>
<sequence>MSHLDSQFSIPTGSIVVVSGANGNIASHIADQLIKAGYVVRGTVRDVKKNDWLIDHFSNIYGPGKIELVEVPDMSVRGGFDEAVKGASGFIHTATPVMENADPNLAIPVVMEGTLNALKSAATEPKLKRFVLTSSSGACTAPKPGKMFTIDSNTWNEEAITAAWAPPPYEGFERLLDVYYASKTQGEKEAWKWVRDNSPNFVFNTVLPNANFGPVVDKHHQQYHSTLGWVRALWNGFQGEEDLRNQPPQYYINIVDDAIVHVAALLFKDVSNERLFTFAYPYNWNDILAIFRKLYPGREFIDDIPNLQRDLSVVTNGRAEDLLKRFAGHGWTNLEETIKTSIADY</sequence>
<accession>A0A395NYX9</accession>
<dbReference type="Gene3D" id="3.40.50.720">
    <property type="entry name" value="NAD(P)-binding Rossmann-like Domain"/>
    <property type="match status" value="1"/>
</dbReference>
<dbReference type="GO" id="GO:0006694">
    <property type="term" value="P:steroid biosynthetic process"/>
    <property type="evidence" value="ECO:0007669"/>
    <property type="project" value="InterPro"/>
</dbReference>
<dbReference type="InterPro" id="IPR050425">
    <property type="entry name" value="NAD(P)_dehydrat-like"/>
</dbReference>
<dbReference type="InterPro" id="IPR002225">
    <property type="entry name" value="3Beta_OHSteriod_DH/Estase"/>
</dbReference>
<evidence type="ECO:0000313" key="5">
    <source>
        <dbReference type="Proteomes" id="UP000266272"/>
    </source>
</evidence>
<name>A0A395NYX9_TRIAR</name>
<dbReference type="OrthoDB" id="2735536at2759"/>
<dbReference type="AlphaFoldDB" id="A0A395NYX9"/>